<evidence type="ECO:0000313" key="4">
    <source>
        <dbReference type="Proteomes" id="UP000575898"/>
    </source>
</evidence>
<dbReference type="InterPro" id="IPR005804">
    <property type="entry name" value="FA_desaturase_dom"/>
</dbReference>
<dbReference type="PIRSF" id="PIRSF015921">
    <property type="entry name" value="FA_sphinglp_des"/>
    <property type="match status" value="1"/>
</dbReference>
<feature type="transmembrane region" description="Helical" evidence="1">
    <location>
        <begin position="171"/>
        <end position="190"/>
    </location>
</feature>
<feature type="transmembrane region" description="Helical" evidence="1">
    <location>
        <begin position="211"/>
        <end position="231"/>
    </location>
</feature>
<dbReference type="AlphaFoldDB" id="A0A840MIK8"/>
<feature type="transmembrane region" description="Helical" evidence="1">
    <location>
        <begin position="237"/>
        <end position="260"/>
    </location>
</feature>
<dbReference type="EC" id="1.14.19.3" evidence="3"/>
<dbReference type="PANTHER" id="PTHR19353">
    <property type="entry name" value="FATTY ACID DESATURASE 2"/>
    <property type="match status" value="1"/>
</dbReference>
<dbReference type="Pfam" id="PF00487">
    <property type="entry name" value="FA_desaturase"/>
    <property type="match status" value="1"/>
</dbReference>
<dbReference type="Proteomes" id="UP000575898">
    <property type="component" value="Unassembled WGS sequence"/>
</dbReference>
<name>A0A840MIK8_9PROT</name>
<keyword evidence="4" id="KW-1185">Reference proteome</keyword>
<organism evidence="3 4">
    <name type="scientific">Chitinivorax tropicus</name>
    <dbReference type="NCBI Taxonomy" id="714531"/>
    <lineage>
        <taxon>Bacteria</taxon>
        <taxon>Pseudomonadati</taxon>
        <taxon>Pseudomonadota</taxon>
        <taxon>Betaproteobacteria</taxon>
        <taxon>Chitinivorax</taxon>
    </lineage>
</organism>
<keyword evidence="1" id="KW-0812">Transmembrane</keyword>
<proteinExistence type="predicted"/>
<dbReference type="GO" id="GO:0016020">
    <property type="term" value="C:membrane"/>
    <property type="evidence" value="ECO:0007669"/>
    <property type="project" value="TreeGrafter"/>
</dbReference>
<dbReference type="GO" id="GO:0016213">
    <property type="term" value="F:acyl-CoA 6-desaturase activity"/>
    <property type="evidence" value="ECO:0007669"/>
    <property type="project" value="UniProtKB-EC"/>
</dbReference>
<dbReference type="CDD" id="cd03506">
    <property type="entry name" value="Delta6-FADS-like"/>
    <property type="match status" value="1"/>
</dbReference>
<dbReference type="PANTHER" id="PTHR19353:SF19">
    <property type="entry name" value="DELTA(5) FATTY ACID DESATURASE C-RELATED"/>
    <property type="match status" value="1"/>
</dbReference>
<feature type="transmembrane region" description="Helical" evidence="1">
    <location>
        <begin position="108"/>
        <end position="127"/>
    </location>
</feature>
<keyword evidence="1" id="KW-0472">Membrane</keyword>
<gene>
    <name evidence="3" type="ORF">HNQ59_001525</name>
</gene>
<evidence type="ECO:0000313" key="3">
    <source>
        <dbReference type="EMBL" id="MBB5018240.1"/>
    </source>
</evidence>
<keyword evidence="3" id="KW-0560">Oxidoreductase</keyword>
<sequence>MRKWQRKEKQLTQRISFPPRGPFFDELKSRVDAYFAASGQHATGNWRLYLKTVFSYGLAIFSYVMLVWGVEQWWTAALAAFGLVQGYVLIAFNVMHDGAHGSYSGKRWLNWIMGASMDVIGGSQMMWRQKHNMLHHTYTNVEGKDDDIAIGSLMRLSPYQPWKPWHRLQHWYAPVLYSFLTLYWMLFSDWQKLLSGKIGDTPLQQRAWWETPYFVLTKFIYVGYTLVVPMLFHPVWMVLVCFVGIHLLFGFILSVVFQLAHTVEGAAFLQPDSNGKMQDEWAIHQVRTTADFAPTSWLATFYMGGLNFQVEHHLFHKVSHIHYPAISRIVRETCAEFNVPYHSFASVGLALKAHFRFLQRMGQPPAIA</sequence>
<dbReference type="EMBL" id="JACHHY010000007">
    <property type="protein sequence ID" value="MBB5018240.1"/>
    <property type="molecule type" value="Genomic_DNA"/>
</dbReference>
<reference evidence="3 4" key="1">
    <citation type="submission" date="2020-08" db="EMBL/GenBank/DDBJ databases">
        <title>Genomic Encyclopedia of Type Strains, Phase IV (KMG-IV): sequencing the most valuable type-strain genomes for metagenomic binning, comparative biology and taxonomic classification.</title>
        <authorList>
            <person name="Goeker M."/>
        </authorList>
    </citation>
    <scope>NUCLEOTIDE SEQUENCE [LARGE SCALE GENOMIC DNA]</scope>
    <source>
        <strain evidence="3 4">DSM 27165</strain>
    </source>
</reference>
<dbReference type="InterPro" id="IPR012171">
    <property type="entry name" value="Fatty_acid_desaturase"/>
</dbReference>
<protein>
    <submittedName>
        <fullName evidence="3">Linoleoyl-CoA desaturase</fullName>
        <ecNumber evidence="3">1.14.19.3</ecNumber>
    </submittedName>
</protein>
<feature type="transmembrane region" description="Helical" evidence="1">
    <location>
        <begin position="74"/>
        <end position="96"/>
    </location>
</feature>
<dbReference type="RefSeq" id="WP_184037179.1">
    <property type="nucleotide sequence ID" value="NZ_JACHHY010000007.1"/>
</dbReference>
<evidence type="ECO:0000259" key="2">
    <source>
        <dbReference type="Pfam" id="PF00487"/>
    </source>
</evidence>
<dbReference type="GO" id="GO:0008610">
    <property type="term" value="P:lipid biosynthetic process"/>
    <property type="evidence" value="ECO:0007669"/>
    <property type="project" value="UniProtKB-ARBA"/>
</dbReference>
<evidence type="ECO:0000256" key="1">
    <source>
        <dbReference type="SAM" id="Phobius"/>
    </source>
</evidence>
<keyword evidence="1" id="KW-1133">Transmembrane helix</keyword>
<feature type="domain" description="Fatty acid desaturase" evidence="2">
    <location>
        <begin position="73"/>
        <end position="344"/>
    </location>
</feature>
<comment type="caution">
    <text evidence="3">The sequence shown here is derived from an EMBL/GenBank/DDBJ whole genome shotgun (WGS) entry which is preliminary data.</text>
</comment>
<accession>A0A840MIK8</accession>
<feature type="transmembrane region" description="Helical" evidence="1">
    <location>
        <begin position="48"/>
        <end position="68"/>
    </location>
</feature>